<dbReference type="InterPro" id="IPR025770">
    <property type="entry name" value="PPMT_MeTrfase"/>
</dbReference>
<keyword evidence="10" id="KW-0256">Endoplasmic reticulum</keyword>
<reference evidence="11 12" key="1">
    <citation type="submission" date="2016-08" db="EMBL/GenBank/DDBJ databases">
        <title>Genomes of anaerobic fungi encode conserved fungal cellulosomes for biomass hydrolysis.</title>
        <authorList>
            <consortium name="DOE Joint Genome Institute"/>
            <person name="Haitjema C.H."/>
            <person name="Gilmore S.P."/>
            <person name="Henske J.K."/>
            <person name="Solomon K.V."/>
            <person name="De Groot R."/>
            <person name="Kuo A."/>
            <person name="Mondo S.J."/>
            <person name="Salamov A.A."/>
            <person name="Labutti K."/>
            <person name="Zhao Z."/>
            <person name="Chiniquy J."/>
            <person name="Barry K."/>
            <person name="Brewer H.M."/>
            <person name="Purvine S.O."/>
            <person name="Wright A.T."/>
            <person name="Boxma B."/>
            <person name="Van Alen T."/>
            <person name="Hackstein J.H."/>
            <person name="Baker S.E."/>
            <person name="Grigoriev I.V."/>
            <person name="O'Malley M.A."/>
        </authorList>
    </citation>
    <scope>NUCLEOTIDE SEQUENCE [LARGE SCALE GENOMIC DNA]</scope>
    <source>
        <strain evidence="12">finn</strain>
    </source>
</reference>
<protein>
    <recommendedName>
        <fullName evidence="3 10">Protein-S-isoprenylcysteine O-methyltransferase</fullName>
        <ecNumber evidence="3 10">2.1.1.100</ecNumber>
    </recommendedName>
</protein>
<comment type="similarity">
    <text evidence="2 10">Belongs to the class VI-like SAM-binding methyltransferase superfamily. Isoprenylcysteine carboxyl methyltransferase family.</text>
</comment>
<evidence type="ECO:0000256" key="10">
    <source>
        <dbReference type="RuleBase" id="RU362022"/>
    </source>
</evidence>
<dbReference type="GO" id="GO:0005789">
    <property type="term" value="C:endoplasmic reticulum membrane"/>
    <property type="evidence" value="ECO:0007669"/>
    <property type="project" value="UniProtKB-SubCell"/>
</dbReference>
<sequence length="261" mass="30256">MESTDKKSETVQKSPQDFKAKALAFKKAFVKYCYENRILDGSFTEQNVALISYALGIVGGISFIFTFNKKYGNFFAFVFWLALYHNMEFVSTATFKREVCSIDSYLLNHSDAYHLAMATGMIEYWIERLVFKNASWKGFNIFSFIGLLLVIAGQYTRTAGMFTCKSNFSHVIEEEKRPQHVLVKNGIYKYLRHPAYTGFFYWGIGTQLLLMNPISVIGYAVVLHKFFKDRITYEENTLVDFFGDEYIEYRKTAKVYIPGIN</sequence>
<evidence type="ECO:0000256" key="3">
    <source>
        <dbReference type="ARBA" id="ARBA00012151"/>
    </source>
</evidence>
<keyword evidence="9 10" id="KW-0472">Membrane</keyword>
<dbReference type="Proteomes" id="UP000193719">
    <property type="component" value="Unassembled WGS sequence"/>
</dbReference>
<accession>A0A1Y1V3Z6</accession>
<evidence type="ECO:0000256" key="7">
    <source>
        <dbReference type="ARBA" id="ARBA00022692"/>
    </source>
</evidence>
<evidence type="ECO:0000313" key="11">
    <source>
        <dbReference type="EMBL" id="ORX46683.1"/>
    </source>
</evidence>
<dbReference type="GO" id="GO:0007323">
    <property type="term" value="P:peptide pheromone maturation"/>
    <property type="evidence" value="ECO:0007669"/>
    <property type="project" value="EnsemblFungi"/>
</dbReference>
<comment type="catalytic activity">
    <reaction evidence="10">
        <text>[protein]-C-terminal S-[(2E,6E)-farnesyl]-L-cysteine + S-adenosyl-L-methionine = [protein]-C-terminal S-[(2E,6E)-farnesyl]-L-cysteine methyl ester + S-adenosyl-L-homocysteine</text>
        <dbReference type="Rhea" id="RHEA:21672"/>
        <dbReference type="Rhea" id="RHEA-COMP:12125"/>
        <dbReference type="Rhea" id="RHEA-COMP:12126"/>
        <dbReference type="ChEBI" id="CHEBI:57856"/>
        <dbReference type="ChEBI" id="CHEBI:59789"/>
        <dbReference type="ChEBI" id="CHEBI:90510"/>
        <dbReference type="ChEBI" id="CHEBI:90511"/>
        <dbReference type="EC" id="2.1.1.100"/>
    </reaction>
</comment>
<keyword evidence="4 10" id="KW-0489">Methyltransferase</keyword>
<feature type="transmembrane region" description="Helical" evidence="10">
    <location>
        <begin position="138"/>
        <end position="156"/>
    </location>
</feature>
<gene>
    <name evidence="11" type="ORF">BCR36DRAFT_585147</name>
</gene>
<feature type="transmembrane region" description="Helical" evidence="10">
    <location>
        <begin position="47"/>
        <end position="65"/>
    </location>
</feature>
<comment type="subcellular location">
    <subcellularLocation>
        <location evidence="10">Endoplasmic reticulum membrane</location>
        <topology evidence="10">Multi-pass membrane protein</topology>
    </subcellularLocation>
    <subcellularLocation>
        <location evidence="1">Membrane</location>
        <topology evidence="1">Multi-pass membrane protein</topology>
    </subcellularLocation>
</comment>
<feature type="transmembrane region" description="Helical" evidence="10">
    <location>
        <begin position="199"/>
        <end position="222"/>
    </location>
</feature>
<keyword evidence="8 10" id="KW-1133">Transmembrane helix</keyword>
<dbReference type="OrthoDB" id="422086at2759"/>
<dbReference type="GO" id="GO:0005637">
    <property type="term" value="C:nuclear inner membrane"/>
    <property type="evidence" value="ECO:0007669"/>
    <property type="project" value="EnsemblFungi"/>
</dbReference>
<proteinExistence type="inferred from homology"/>
<dbReference type="GO" id="GO:0004671">
    <property type="term" value="F:protein C-terminal S-isoprenylcysteine carboxyl O-methyltransferase activity"/>
    <property type="evidence" value="ECO:0007669"/>
    <property type="project" value="UniProtKB-EC"/>
</dbReference>
<evidence type="ECO:0000256" key="2">
    <source>
        <dbReference type="ARBA" id="ARBA00009140"/>
    </source>
</evidence>
<keyword evidence="5" id="KW-0808">Transferase</keyword>
<organism evidence="11 12">
    <name type="scientific">Piromyces finnis</name>
    <dbReference type="NCBI Taxonomy" id="1754191"/>
    <lineage>
        <taxon>Eukaryota</taxon>
        <taxon>Fungi</taxon>
        <taxon>Fungi incertae sedis</taxon>
        <taxon>Chytridiomycota</taxon>
        <taxon>Chytridiomycota incertae sedis</taxon>
        <taxon>Neocallimastigomycetes</taxon>
        <taxon>Neocallimastigales</taxon>
        <taxon>Neocallimastigaceae</taxon>
        <taxon>Piromyces</taxon>
    </lineage>
</organism>
<evidence type="ECO:0000256" key="5">
    <source>
        <dbReference type="ARBA" id="ARBA00022679"/>
    </source>
</evidence>
<dbReference type="EC" id="2.1.1.100" evidence="3 10"/>
<dbReference type="EMBL" id="MCFH01000034">
    <property type="protein sequence ID" value="ORX46683.1"/>
    <property type="molecule type" value="Genomic_DNA"/>
</dbReference>
<evidence type="ECO:0000256" key="6">
    <source>
        <dbReference type="ARBA" id="ARBA00022691"/>
    </source>
</evidence>
<keyword evidence="6 10" id="KW-0949">S-adenosyl-L-methionine</keyword>
<evidence type="ECO:0000256" key="8">
    <source>
        <dbReference type="ARBA" id="ARBA00022989"/>
    </source>
</evidence>
<name>A0A1Y1V3Z6_9FUNG</name>
<keyword evidence="12" id="KW-1185">Reference proteome</keyword>
<evidence type="ECO:0000256" key="9">
    <source>
        <dbReference type="ARBA" id="ARBA00023136"/>
    </source>
</evidence>
<dbReference type="InterPro" id="IPR007269">
    <property type="entry name" value="ICMT_MeTrfase"/>
</dbReference>
<comment type="caution">
    <text evidence="11">The sequence shown here is derived from an EMBL/GenBank/DDBJ whole genome shotgun (WGS) entry which is preliminary data.</text>
</comment>
<evidence type="ECO:0000256" key="4">
    <source>
        <dbReference type="ARBA" id="ARBA00022603"/>
    </source>
</evidence>
<reference evidence="11 12" key="2">
    <citation type="submission" date="2016-08" db="EMBL/GenBank/DDBJ databases">
        <title>Pervasive Adenine N6-methylation of Active Genes in Fungi.</title>
        <authorList>
            <consortium name="DOE Joint Genome Institute"/>
            <person name="Mondo S.J."/>
            <person name="Dannebaum R.O."/>
            <person name="Kuo R.C."/>
            <person name="Labutti K."/>
            <person name="Haridas S."/>
            <person name="Kuo A."/>
            <person name="Salamov A."/>
            <person name="Ahrendt S.R."/>
            <person name="Lipzen A."/>
            <person name="Sullivan W."/>
            <person name="Andreopoulos W.B."/>
            <person name="Clum A."/>
            <person name="Lindquist E."/>
            <person name="Daum C."/>
            <person name="Ramamoorthy G.K."/>
            <person name="Gryganskyi A."/>
            <person name="Culley D."/>
            <person name="Magnuson J.K."/>
            <person name="James T.Y."/>
            <person name="O'Malley M.A."/>
            <person name="Stajich J.E."/>
            <person name="Spatafora J.W."/>
            <person name="Visel A."/>
            <person name="Grigoriev I.V."/>
        </authorList>
    </citation>
    <scope>NUCLEOTIDE SEQUENCE [LARGE SCALE GENOMIC DNA]</scope>
    <source>
        <strain evidence="12">finn</strain>
    </source>
</reference>
<keyword evidence="7 10" id="KW-0812">Transmembrane</keyword>
<dbReference type="PROSITE" id="PS51564">
    <property type="entry name" value="SAM_ICMT"/>
    <property type="match status" value="1"/>
</dbReference>
<dbReference type="Gene3D" id="1.20.120.1630">
    <property type="match status" value="1"/>
</dbReference>
<evidence type="ECO:0000256" key="1">
    <source>
        <dbReference type="ARBA" id="ARBA00004141"/>
    </source>
</evidence>
<dbReference type="GO" id="GO:0031139">
    <property type="term" value="P:positive regulation of conjugation with cellular fusion"/>
    <property type="evidence" value="ECO:0007669"/>
    <property type="project" value="EnsemblFungi"/>
</dbReference>
<evidence type="ECO:0000313" key="12">
    <source>
        <dbReference type="Proteomes" id="UP000193719"/>
    </source>
</evidence>
<dbReference type="PANTHER" id="PTHR12714">
    <property type="entry name" value="PROTEIN-S ISOPRENYLCYSTEINE O-METHYLTRANSFERASE"/>
    <property type="match status" value="1"/>
</dbReference>
<dbReference type="Pfam" id="PF04140">
    <property type="entry name" value="ICMT"/>
    <property type="match status" value="1"/>
</dbReference>
<dbReference type="GO" id="GO:0032259">
    <property type="term" value="P:methylation"/>
    <property type="evidence" value="ECO:0007669"/>
    <property type="project" value="UniProtKB-KW"/>
</dbReference>
<dbReference type="STRING" id="1754191.A0A1Y1V3Z6"/>
<comment type="caution">
    <text evidence="10">Lacks conserved residue(s) required for the propagation of feature annotation.</text>
</comment>
<dbReference type="PANTHER" id="PTHR12714:SF9">
    <property type="entry name" value="PROTEIN-S-ISOPRENYLCYSTEINE O-METHYLTRANSFERASE"/>
    <property type="match status" value="1"/>
</dbReference>
<dbReference type="AlphaFoldDB" id="A0A1Y1V3Z6"/>